<dbReference type="InterPro" id="IPR036866">
    <property type="entry name" value="RibonucZ/Hydroxyglut_hydro"/>
</dbReference>
<dbReference type="PANTHER" id="PTHR46018">
    <property type="entry name" value="ZINC PHOSPHODIESTERASE ELAC PROTEIN 1"/>
    <property type="match status" value="1"/>
</dbReference>
<proteinExistence type="predicted"/>
<dbReference type="InterPro" id="IPR001279">
    <property type="entry name" value="Metallo-B-lactamas"/>
</dbReference>
<protein>
    <submittedName>
        <fullName evidence="2">MBL fold metallo-hydrolase</fullName>
    </submittedName>
</protein>
<sequence length="248" mass="26079">MRITVLGGLGAWPTAEQSCSGFLVEHAGFRLLVDPGYATVQPLLARIPAAQVDAVYVSHGHPDHCADLQPLLRARVLADRAGPPLPVYAPAGALDRLLAVDEPGLVDGAYRLAALVPGEAFDLGPFRVDTWSLPHWVPNVGARFTGRDAVLAYTGDTGSSPDLVELARDADLLIAEATYPVEIPDRHVDNLSSAAEVGRYAAEAGARRVLLTHLWPGTDPAEAVAAARRGYAGPVDVAVPGLVLPVGR</sequence>
<evidence type="ECO:0000313" key="2">
    <source>
        <dbReference type="EMBL" id="WNM40564.1"/>
    </source>
</evidence>
<evidence type="ECO:0000313" key="3">
    <source>
        <dbReference type="Proteomes" id="UP001303001"/>
    </source>
</evidence>
<dbReference type="SUPFAM" id="SSF56281">
    <property type="entry name" value="Metallo-hydrolase/oxidoreductase"/>
    <property type="match status" value="1"/>
</dbReference>
<organism evidence="2 3">
    <name type="scientific">Micromonospora halotolerans</name>
    <dbReference type="NCBI Taxonomy" id="709879"/>
    <lineage>
        <taxon>Bacteria</taxon>
        <taxon>Bacillati</taxon>
        <taxon>Actinomycetota</taxon>
        <taxon>Actinomycetes</taxon>
        <taxon>Micromonosporales</taxon>
        <taxon>Micromonosporaceae</taxon>
        <taxon>Micromonospora</taxon>
    </lineage>
</organism>
<dbReference type="CDD" id="cd07716">
    <property type="entry name" value="RNaseZ_short-form-like_MBL-fold"/>
    <property type="match status" value="1"/>
</dbReference>
<dbReference type="EMBL" id="CP134876">
    <property type="protein sequence ID" value="WNM40564.1"/>
    <property type="molecule type" value="Genomic_DNA"/>
</dbReference>
<dbReference type="RefSeq" id="WP_313722525.1">
    <property type="nucleotide sequence ID" value="NZ_CP134876.1"/>
</dbReference>
<dbReference type="SMART" id="SM00849">
    <property type="entry name" value="Lactamase_B"/>
    <property type="match status" value="1"/>
</dbReference>
<reference evidence="2 3" key="1">
    <citation type="submission" date="2023-09" db="EMBL/GenBank/DDBJ databases">
        <title>Micromonospora halotolerans DSM 45598 genome sequence.</title>
        <authorList>
            <person name="Mo P."/>
        </authorList>
    </citation>
    <scope>NUCLEOTIDE SEQUENCE [LARGE SCALE GENOMIC DNA]</scope>
    <source>
        <strain evidence="2 3">DSM 45598</strain>
    </source>
</reference>
<gene>
    <name evidence="2" type="ORF">RMN56_04195</name>
</gene>
<name>A0ABY9ZZ42_9ACTN</name>
<dbReference type="PANTHER" id="PTHR46018:SF4">
    <property type="entry name" value="METALLO-HYDROLASE YHFI-RELATED"/>
    <property type="match status" value="1"/>
</dbReference>
<feature type="domain" description="Metallo-beta-lactamase" evidence="1">
    <location>
        <begin position="18"/>
        <end position="213"/>
    </location>
</feature>
<dbReference type="Pfam" id="PF12706">
    <property type="entry name" value="Lactamase_B_2"/>
    <property type="match status" value="1"/>
</dbReference>
<evidence type="ECO:0000259" key="1">
    <source>
        <dbReference type="SMART" id="SM00849"/>
    </source>
</evidence>
<dbReference type="Gene3D" id="3.60.15.10">
    <property type="entry name" value="Ribonuclease Z/Hydroxyacylglutathione hydrolase-like"/>
    <property type="match status" value="1"/>
</dbReference>
<dbReference type="Proteomes" id="UP001303001">
    <property type="component" value="Chromosome"/>
</dbReference>
<keyword evidence="3" id="KW-1185">Reference proteome</keyword>
<accession>A0ABY9ZZ42</accession>